<keyword evidence="8" id="KW-1185">Reference proteome</keyword>
<evidence type="ECO:0000256" key="5">
    <source>
        <dbReference type="SAM" id="Phobius"/>
    </source>
</evidence>
<evidence type="ECO:0000256" key="3">
    <source>
        <dbReference type="SAM" id="Coils"/>
    </source>
</evidence>
<comment type="catalytic activity">
    <reaction evidence="2">
        <text>2 GTP = 3',3'-c-di-GMP + 2 diphosphate</text>
        <dbReference type="Rhea" id="RHEA:24898"/>
        <dbReference type="ChEBI" id="CHEBI:33019"/>
        <dbReference type="ChEBI" id="CHEBI:37565"/>
        <dbReference type="ChEBI" id="CHEBI:58805"/>
        <dbReference type="EC" id="2.7.7.65"/>
    </reaction>
</comment>
<dbReference type="Proteomes" id="UP000196027">
    <property type="component" value="Chromosome"/>
</dbReference>
<dbReference type="InterPro" id="IPR050469">
    <property type="entry name" value="Diguanylate_Cyclase"/>
</dbReference>
<accession>A0A1Y0I5W1</accession>
<dbReference type="RefSeq" id="WP_087460714.1">
    <property type="nucleotide sequence ID" value="NZ_CP021425.1"/>
</dbReference>
<reference evidence="7 8" key="1">
    <citation type="submission" date="2017-05" db="EMBL/GenBank/DDBJ databases">
        <title>Genomic insights into alkan degradation activity of Oleiphilus messinensis.</title>
        <authorList>
            <person name="Kozyavkin S.A."/>
            <person name="Slesarev A.I."/>
            <person name="Golyshin P.N."/>
            <person name="Korzhenkov A."/>
            <person name="Golyshina O.N."/>
            <person name="Toshchakov S.V."/>
        </authorList>
    </citation>
    <scope>NUCLEOTIDE SEQUENCE [LARGE SCALE GENOMIC DNA]</scope>
    <source>
        <strain evidence="7 8">ME102</strain>
    </source>
</reference>
<keyword evidence="5" id="KW-0812">Transmembrane</keyword>
<feature type="region of interest" description="Disordered" evidence="4">
    <location>
        <begin position="108"/>
        <end position="131"/>
    </location>
</feature>
<feature type="domain" description="GGDEF" evidence="6">
    <location>
        <begin position="334"/>
        <end position="473"/>
    </location>
</feature>
<dbReference type="NCBIfam" id="TIGR00254">
    <property type="entry name" value="GGDEF"/>
    <property type="match status" value="1"/>
</dbReference>
<dbReference type="InterPro" id="IPR000160">
    <property type="entry name" value="GGDEF_dom"/>
</dbReference>
<dbReference type="Pfam" id="PF00990">
    <property type="entry name" value="GGDEF"/>
    <property type="match status" value="1"/>
</dbReference>
<feature type="transmembrane region" description="Helical" evidence="5">
    <location>
        <begin position="168"/>
        <end position="192"/>
    </location>
</feature>
<evidence type="ECO:0000313" key="7">
    <source>
        <dbReference type="EMBL" id="ARU55630.1"/>
    </source>
</evidence>
<evidence type="ECO:0000259" key="6">
    <source>
        <dbReference type="PROSITE" id="PS50887"/>
    </source>
</evidence>
<dbReference type="PANTHER" id="PTHR45138:SF9">
    <property type="entry name" value="DIGUANYLATE CYCLASE DGCM-RELATED"/>
    <property type="match status" value="1"/>
</dbReference>
<dbReference type="InterPro" id="IPR029787">
    <property type="entry name" value="Nucleotide_cyclase"/>
</dbReference>
<dbReference type="PANTHER" id="PTHR45138">
    <property type="entry name" value="REGULATORY COMPONENTS OF SENSORY TRANSDUCTION SYSTEM"/>
    <property type="match status" value="1"/>
</dbReference>
<dbReference type="EC" id="2.7.7.65" evidence="1"/>
<feature type="compositionally biased region" description="Polar residues" evidence="4">
    <location>
        <begin position="108"/>
        <end position="121"/>
    </location>
</feature>
<dbReference type="KEGG" id="ome:OLMES_1555"/>
<keyword evidence="5" id="KW-1133">Transmembrane helix</keyword>
<feature type="coiled-coil region" evidence="3">
    <location>
        <begin position="257"/>
        <end position="291"/>
    </location>
</feature>
<dbReference type="PROSITE" id="PS50887">
    <property type="entry name" value="GGDEF"/>
    <property type="match status" value="1"/>
</dbReference>
<keyword evidence="5" id="KW-0472">Membrane</keyword>
<dbReference type="SUPFAM" id="SSF55073">
    <property type="entry name" value="Nucleotide cyclase"/>
    <property type="match status" value="1"/>
</dbReference>
<dbReference type="OrthoDB" id="9812260at2"/>
<keyword evidence="3" id="KW-0175">Coiled coil</keyword>
<sequence>MKHNALAPWRSIRHSIATRLLAIVFSLYVLFAILLTVTQMVMEYNKAHSDIENHLKVVHETISSGVATALWDMDDNHLQAELIGVTRLPEIGGVIVRDEQEEILASEGMNTNGTIRPTTRNTEPEQTKSGQKAFSYTGDVYYEYREERKHIGTLTLIAEPDAVFNRVILSFSILVINAILKTIALWLIFLFFSRRLLHHPLSQLIQAVEQFNPEAKAPPPWVKLNIGGQNELTQLRDTYCDLTARLHRSQSDLMMLNEDLENRVKERTKELKEANAELKKAYARLNETSTTDPLTGWRNRRFISEHLDSDTAIIARTYQEWMTNHIQHPPPFLSDLVFYMIDLDHFKSINDSYGHEAGDEVLRQFCANLSTLFRKSDYLVRWGGEEFLVIARFVDHNQAGQMAERICETVAGLDFNIGNGYNLQRTCSVGYACYPFNTFHPDAYGWTDIVNFADRAMYLAKTNGRNGWVGIRYSPQCQTIHDPSLIVEQTLDLVNNQDLFLQTGKSLPHGSINA</sequence>
<gene>
    <name evidence="7" type="ORF">OLMES_1555</name>
</gene>
<name>A0A1Y0I5W1_9GAMM</name>
<organism evidence="7 8">
    <name type="scientific">Oleiphilus messinensis</name>
    <dbReference type="NCBI Taxonomy" id="141451"/>
    <lineage>
        <taxon>Bacteria</taxon>
        <taxon>Pseudomonadati</taxon>
        <taxon>Pseudomonadota</taxon>
        <taxon>Gammaproteobacteria</taxon>
        <taxon>Oceanospirillales</taxon>
        <taxon>Oleiphilaceae</taxon>
        <taxon>Oleiphilus</taxon>
    </lineage>
</organism>
<proteinExistence type="predicted"/>
<evidence type="ECO:0000256" key="1">
    <source>
        <dbReference type="ARBA" id="ARBA00012528"/>
    </source>
</evidence>
<evidence type="ECO:0000256" key="2">
    <source>
        <dbReference type="ARBA" id="ARBA00034247"/>
    </source>
</evidence>
<dbReference type="InterPro" id="IPR043128">
    <property type="entry name" value="Rev_trsase/Diguanyl_cyclase"/>
</dbReference>
<evidence type="ECO:0000256" key="4">
    <source>
        <dbReference type="SAM" id="MobiDB-lite"/>
    </source>
</evidence>
<feature type="transmembrane region" description="Helical" evidence="5">
    <location>
        <begin position="20"/>
        <end position="42"/>
    </location>
</feature>
<dbReference type="SMART" id="SM00267">
    <property type="entry name" value="GGDEF"/>
    <property type="match status" value="1"/>
</dbReference>
<dbReference type="Gene3D" id="3.30.70.270">
    <property type="match status" value="1"/>
</dbReference>
<dbReference type="EMBL" id="CP021425">
    <property type="protein sequence ID" value="ARU55630.1"/>
    <property type="molecule type" value="Genomic_DNA"/>
</dbReference>
<dbReference type="CDD" id="cd01949">
    <property type="entry name" value="GGDEF"/>
    <property type="match status" value="1"/>
</dbReference>
<evidence type="ECO:0000313" key="8">
    <source>
        <dbReference type="Proteomes" id="UP000196027"/>
    </source>
</evidence>
<protein>
    <recommendedName>
        <fullName evidence="1">diguanylate cyclase</fullName>
        <ecNumber evidence="1">2.7.7.65</ecNumber>
    </recommendedName>
</protein>
<dbReference type="AlphaFoldDB" id="A0A1Y0I5W1"/>
<dbReference type="GO" id="GO:0052621">
    <property type="term" value="F:diguanylate cyclase activity"/>
    <property type="evidence" value="ECO:0007669"/>
    <property type="project" value="UniProtKB-EC"/>
</dbReference>